<reference evidence="7" key="1">
    <citation type="journal article" date="2021" name="ISME J.">
        <title>Mercury methylation by metabolically versatile and cosmopolitan marine bacteria.</title>
        <authorList>
            <person name="Lin H."/>
            <person name="Ascher D.B."/>
            <person name="Myung Y."/>
            <person name="Lamborg C.H."/>
            <person name="Hallam S.J."/>
            <person name="Gionfriddo C.M."/>
            <person name="Holt K.E."/>
            <person name="Moreau J.W."/>
        </authorList>
    </citation>
    <scope>NUCLEOTIDE SEQUENCE</scope>
    <source>
        <strain evidence="7">SI075_bin30</strain>
    </source>
</reference>
<dbReference type="Gene3D" id="3.30.930.10">
    <property type="entry name" value="Bira Bifunctional Protein, Domain 2"/>
    <property type="match status" value="1"/>
</dbReference>
<dbReference type="InterPro" id="IPR004516">
    <property type="entry name" value="HisRS/HisZ"/>
</dbReference>
<dbReference type="GO" id="GO:0005737">
    <property type="term" value="C:cytoplasm"/>
    <property type="evidence" value="ECO:0007669"/>
    <property type="project" value="UniProtKB-SubCell"/>
</dbReference>
<feature type="binding site" evidence="5">
    <location>
        <position position="122"/>
    </location>
    <ligand>
        <name>L-histidine</name>
        <dbReference type="ChEBI" id="CHEBI:57595"/>
    </ligand>
</feature>
<dbReference type="EMBL" id="JABJNZ010000016">
    <property type="protein sequence ID" value="MBT4870116.1"/>
    <property type="molecule type" value="Genomic_DNA"/>
</dbReference>
<comment type="catalytic activity">
    <reaction evidence="3 4">
        <text>tRNA(His) + L-histidine + ATP = L-histidyl-tRNA(His) + AMP + diphosphate + H(+)</text>
        <dbReference type="Rhea" id="RHEA:17313"/>
        <dbReference type="Rhea" id="RHEA-COMP:9665"/>
        <dbReference type="Rhea" id="RHEA-COMP:9689"/>
        <dbReference type="ChEBI" id="CHEBI:15378"/>
        <dbReference type="ChEBI" id="CHEBI:30616"/>
        <dbReference type="ChEBI" id="CHEBI:33019"/>
        <dbReference type="ChEBI" id="CHEBI:57595"/>
        <dbReference type="ChEBI" id="CHEBI:78442"/>
        <dbReference type="ChEBI" id="CHEBI:78527"/>
        <dbReference type="ChEBI" id="CHEBI:456215"/>
        <dbReference type="EC" id="6.1.1.21"/>
    </reaction>
</comment>
<dbReference type="PANTHER" id="PTHR43707">
    <property type="entry name" value="HISTIDYL-TRNA SYNTHETASE"/>
    <property type="match status" value="1"/>
</dbReference>
<feature type="domain" description="Aminoacyl-transfer RNA synthetases class-II family profile" evidence="6">
    <location>
        <begin position="1"/>
        <end position="331"/>
    </location>
</feature>
<dbReference type="InterPro" id="IPR006195">
    <property type="entry name" value="aa-tRNA-synth_II"/>
</dbReference>
<evidence type="ECO:0000256" key="3">
    <source>
        <dbReference type="ARBA" id="ARBA00047639"/>
    </source>
</evidence>
<keyword evidence="4" id="KW-0067">ATP-binding</keyword>
<organism evidence="7 8">
    <name type="scientific">Candidatus Iainarchaeum sp</name>
    <dbReference type="NCBI Taxonomy" id="3101447"/>
    <lineage>
        <taxon>Archaea</taxon>
        <taxon>Candidatus Iainarchaeota</taxon>
        <taxon>Candidatus Iainarchaeia</taxon>
        <taxon>Candidatus Iainarchaeales</taxon>
        <taxon>Candidatus Iainarchaeaceae</taxon>
        <taxon>Candidatus Iainarchaeum</taxon>
    </lineage>
</organism>
<comment type="subcellular location">
    <subcellularLocation>
        <location evidence="4">Cytoplasm</location>
    </subcellularLocation>
</comment>
<feature type="binding site" evidence="5">
    <location>
        <begin position="80"/>
        <end position="82"/>
    </location>
    <ligand>
        <name>L-histidine</name>
        <dbReference type="ChEBI" id="CHEBI:57595"/>
    </ligand>
</feature>
<evidence type="ECO:0000256" key="2">
    <source>
        <dbReference type="ARBA" id="ARBA00022741"/>
    </source>
</evidence>
<comment type="similarity">
    <text evidence="1 4">Belongs to the class-II aminoacyl-tRNA synthetase family.</text>
</comment>
<evidence type="ECO:0000256" key="4">
    <source>
        <dbReference type="HAMAP-Rule" id="MF_00127"/>
    </source>
</evidence>
<dbReference type="GO" id="GO:0004821">
    <property type="term" value="F:histidine-tRNA ligase activity"/>
    <property type="evidence" value="ECO:0007669"/>
    <property type="project" value="UniProtKB-UniRule"/>
</dbReference>
<keyword evidence="4" id="KW-0648">Protein biosynthesis</keyword>
<sequence length="411" mass="46122">MGFQTVRGMRDLIGSDACIQEFIEGNCRKVFASYGYLPQYTPAVENFDLLAAKSAAGEEIKNEIYYFKDKGDRELGLRFDLTVPLGRIASSNQLKMPYKRYAIEEVYRYDRPQAKRYRAFKQADIDILGVKGLEAELEVMLVTRDVFKKLGLSPKVIFNSRKLLEELISNFAKGKEIETMRILDKLDKVGEKDCKAMLVEKEIDANIVDIIVKNDLEEITQIVGQSSNGLAEVKEFSEMCKENKLDFVEYNAALARGLEYYTGIVFEIKVDNGPSVGGGGRFDKLVGNYDGQDTPAVGISYGVSRLFDILKEKGFKTATEGLFLIGIKVNPSEIVKIGDTLRQEGIFVEVDLAGKNISKGMDFAEKKGYTYIGIIGEDEIKENKITIKNLKTGSQETLEQKVANIKEFLKN</sequence>
<dbReference type="Proteomes" id="UP000722459">
    <property type="component" value="Unassembled WGS sequence"/>
</dbReference>
<dbReference type="InterPro" id="IPR015807">
    <property type="entry name" value="His-tRNA-ligase"/>
</dbReference>
<dbReference type="NCBIfam" id="TIGR00442">
    <property type="entry name" value="hisS"/>
    <property type="match status" value="1"/>
</dbReference>
<dbReference type="Pfam" id="PF03129">
    <property type="entry name" value="HGTP_anticodon"/>
    <property type="match status" value="1"/>
</dbReference>
<dbReference type="InterPro" id="IPR036621">
    <property type="entry name" value="Anticodon-bd_dom_sf"/>
</dbReference>
<dbReference type="AlphaFoldDB" id="A0A8T5GF01"/>
<evidence type="ECO:0000313" key="8">
    <source>
        <dbReference type="Proteomes" id="UP000722459"/>
    </source>
</evidence>
<name>A0A8T5GF01_9ARCH</name>
<dbReference type="SUPFAM" id="SSF52954">
    <property type="entry name" value="Class II aaRS ABD-related"/>
    <property type="match status" value="1"/>
</dbReference>
<dbReference type="PROSITE" id="PS50862">
    <property type="entry name" value="AA_TRNA_LIGASE_II"/>
    <property type="match status" value="1"/>
</dbReference>
<keyword evidence="4" id="KW-0030">Aminoacyl-tRNA synthetase</keyword>
<dbReference type="EC" id="6.1.1.21" evidence="4"/>
<dbReference type="PIRSF" id="PIRSF001549">
    <property type="entry name" value="His-tRNA_synth"/>
    <property type="match status" value="1"/>
</dbReference>
<dbReference type="PANTHER" id="PTHR43707:SF1">
    <property type="entry name" value="HISTIDINE--TRNA LIGASE, MITOCHONDRIAL-RELATED"/>
    <property type="match status" value="1"/>
</dbReference>
<evidence type="ECO:0000256" key="1">
    <source>
        <dbReference type="ARBA" id="ARBA00008226"/>
    </source>
</evidence>
<dbReference type="InterPro" id="IPR041715">
    <property type="entry name" value="HisRS-like_core"/>
</dbReference>
<evidence type="ECO:0000256" key="5">
    <source>
        <dbReference type="PIRSR" id="PIRSR001549-1"/>
    </source>
</evidence>
<dbReference type="Gene3D" id="3.40.50.800">
    <property type="entry name" value="Anticodon-binding domain"/>
    <property type="match status" value="1"/>
</dbReference>
<gene>
    <name evidence="4 7" type="primary">hisS</name>
    <name evidence="7" type="ORF">HON47_00915</name>
</gene>
<keyword evidence="4" id="KW-0963">Cytoplasm</keyword>
<dbReference type="InterPro" id="IPR045864">
    <property type="entry name" value="aa-tRNA-synth_II/BPL/LPL"/>
</dbReference>
<feature type="binding site" evidence="5">
    <location>
        <position position="256"/>
    </location>
    <ligand>
        <name>L-histidine</name>
        <dbReference type="ChEBI" id="CHEBI:57595"/>
    </ligand>
</feature>
<feature type="binding site" evidence="5">
    <location>
        <position position="108"/>
    </location>
    <ligand>
        <name>L-histidine</name>
        <dbReference type="ChEBI" id="CHEBI:57595"/>
    </ligand>
</feature>
<evidence type="ECO:0000313" key="7">
    <source>
        <dbReference type="EMBL" id="MBT4870116.1"/>
    </source>
</evidence>
<protein>
    <recommendedName>
        <fullName evidence="4">Histidine--tRNA ligase</fullName>
        <ecNumber evidence="4">6.1.1.21</ecNumber>
    </recommendedName>
    <alternativeName>
        <fullName evidence="4">Histidyl-tRNA synthetase</fullName>
        <shortName evidence="4">HisRS</shortName>
    </alternativeName>
</protein>
<keyword evidence="4 7" id="KW-0436">Ligase</keyword>
<dbReference type="InterPro" id="IPR004154">
    <property type="entry name" value="Anticodon-bd"/>
</dbReference>
<keyword evidence="2 4" id="KW-0547">Nucleotide-binding</keyword>
<dbReference type="Pfam" id="PF13393">
    <property type="entry name" value="tRNA-synt_His"/>
    <property type="match status" value="1"/>
</dbReference>
<dbReference type="HAMAP" id="MF_00127">
    <property type="entry name" value="His_tRNA_synth"/>
    <property type="match status" value="1"/>
</dbReference>
<dbReference type="GO" id="GO:0006427">
    <property type="term" value="P:histidyl-tRNA aminoacylation"/>
    <property type="evidence" value="ECO:0007669"/>
    <property type="project" value="UniProtKB-UniRule"/>
</dbReference>
<evidence type="ECO:0000259" key="6">
    <source>
        <dbReference type="PROSITE" id="PS50862"/>
    </source>
</evidence>
<dbReference type="SUPFAM" id="SSF55681">
    <property type="entry name" value="Class II aaRS and biotin synthetases"/>
    <property type="match status" value="1"/>
</dbReference>
<comment type="caution">
    <text evidence="7">The sequence shown here is derived from an EMBL/GenBank/DDBJ whole genome shotgun (WGS) entry which is preliminary data.</text>
</comment>
<dbReference type="CDD" id="cd00773">
    <property type="entry name" value="HisRS-like_core"/>
    <property type="match status" value="1"/>
</dbReference>
<dbReference type="GO" id="GO:0005524">
    <property type="term" value="F:ATP binding"/>
    <property type="evidence" value="ECO:0007669"/>
    <property type="project" value="UniProtKB-UniRule"/>
</dbReference>
<feature type="binding site" evidence="5">
    <location>
        <position position="126"/>
    </location>
    <ligand>
        <name>L-histidine</name>
        <dbReference type="ChEBI" id="CHEBI:57595"/>
    </ligand>
</feature>
<accession>A0A8T5GF01</accession>
<feature type="binding site" evidence="5">
    <location>
        <begin position="260"/>
        <end position="261"/>
    </location>
    <ligand>
        <name>L-histidine</name>
        <dbReference type="ChEBI" id="CHEBI:57595"/>
    </ligand>
</feature>
<proteinExistence type="inferred from homology"/>